<proteinExistence type="predicted"/>
<evidence type="ECO:0000313" key="2">
    <source>
        <dbReference type="Proteomes" id="UP000789920"/>
    </source>
</evidence>
<keyword evidence="2" id="KW-1185">Reference proteome</keyword>
<feature type="non-terminal residue" evidence="1">
    <location>
        <position position="54"/>
    </location>
</feature>
<reference evidence="1" key="1">
    <citation type="submission" date="2021-06" db="EMBL/GenBank/DDBJ databases">
        <authorList>
            <person name="Kallberg Y."/>
            <person name="Tangrot J."/>
            <person name="Rosling A."/>
        </authorList>
    </citation>
    <scope>NUCLEOTIDE SEQUENCE</scope>
    <source>
        <strain evidence="1">MA461A</strain>
    </source>
</reference>
<gene>
    <name evidence="1" type="ORF">RPERSI_LOCUS20454</name>
</gene>
<comment type="caution">
    <text evidence="1">The sequence shown here is derived from an EMBL/GenBank/DDBJ whole genome shotgun (WGS) entry which is preliminary data.</text>
</comment>
<accession>A0ACA9RMR9</accession>
<evidence type="ECO:0000313" key="1">
    <source>
        <dbReference type="EMBL" id="CAG8798019.1"/>
    </source>
</evidence>
<sequence>MNTCIHAKRNEMLIHVFDLSDPQVHNASALFQTMLYSQRNYKGEIVSTYLQNKA</sequence>
<name>A0ACA9RMR9_9GLOM</name>
<organism evidence="1 2">
    <name type="scientific">Racocetra persica</name>
    <dbReference type="NCBI Taxonomy" id="160502"/>
    <lineage>
        <taxon>Eukaryota</taxon>
        <taxon>Fungi</taxon>
        <taxon>Fungi incertae sedis</taxon>
        <taxon>Mucoromycota</taxon>
        <taxon>Glomeromycotina</taxon>
        <taxon>Glomeromycetes</taxon>
        <taxon>Diversisporales</taxon>
        <taxon>Gigasporaceae</taxon>
        <taxon>Racocetra</taxon>
    </lineage>
</organism>
<dbReference type="EMBL" id="CAJVQC010057835">
    <property type="protein sequence ID" value="CAG8798019.1"/>
    <property type="molecule type" value="Genomic_DNA"/>
</dbReference>
<protein>
    <submittedName>
        <fullName evidence="1">36809_t:CDS:1</fullName>
    </submittedName>
</protein>
<dbReference type="Proteomes" id="UP000789920">
    <property type="component" value="Unassembled WGS sequence"/>
</dbReference>